<keyword evidence="2" id="KW-0677">Repeat</keyword>
<dbReference type="GO" id="GO:0006364">
    <property type="term" value="P:rRNA processing"/>
    <property type="evidence" value="ECO:0007669"/>
    <property type="project" value="TreeGrafter"/>
</dbReference>
<feature type="compositionally biased region" description="Polar residues" evidence="4">
    <location>
        <begin position="377"/>
        <end position="389"/>
    </location>
</feature>
<sequence length="547" mass="63071">FTYKQVVPSTYPTTISCFSGLTNKVACYVEQQNIVYLYCMDDREEQITINDFQSRPTSLCISKNEEILVVGLMSGSIRVYSTKSGKMIKQFTAHKTSVTKVITTVNNAFLASGSLDGSIKFWDIQNFQLLQDIDYTTQTINGKLIPEQSNPEITDITFNYQNSWLFIGNVSGLLLVWSLQKMQFLSYFQLQKKIISIHPHQLNKILCVSVLNMSYFIDLEQFQIIHQFNRQYFKFFTPLKNNILVGIRQNGIDAMDMANQFQIMDNSECSFKQYQCAAERKTTTVPQILVLQCGPDGVVDIDVCSLKHMKYFQEFMTDEQIQKIQPLDPALVKDVHHVQNVPVSVNHNTLQSQETLVKKTPKKALNPKSAPKDHCYQNFQPQTGQNQNQNLQSFNTKHKIRVKFLQDKLLMLKQVDKRQPLESALQLQNLELFQQIYSNYPLQKISLQLATQIIRFFSLQVQLSTNLKAEQLRFITQTTAKLQKCFKQVCQDAEFILKNNRDISAEERYEKAAEFKQALQEFTGSIKFLLECGDQQVKMIVAAYLGQ</sequence>
<feature type="repeat" description="WD" evidence="3">
    <location>
        <begin position="91"/>
        <end position="132"/>
    </location>
</feature>
<dbReference type="PANTHER" id="PTHR22840">
    <property type="entry name" value="WD REPEAT-CONTAINING PROTEIN 36"/>
    <property type="match status" value="1"/>
</dbReference>
<proteinExistence type="predicted"/>
<dbReference type="PANTHER" id="PTHR22840:SF12">
    <property type="entry name" value="WD REPEAT-CONTAINING PROTEIN 36"/>
    <property type="match status" value="1"/>
</dbReference>
<dbReference type="InterPro" id="IPR019775">
    <property type="entry name" value="WD40_repeat_CS"/>
</dbReference>
<dbReference type="GO" id="GO:0034388">
    <property type="term" value="C:Pwp2p-containing subcomplex of 90S preribosome"/>
    <property type="evidence" value="ECO:0007669"/>
    <property type="project" value="TreeGrafter"/>
</dbReference>
<dbReference type="PROSITE" id="PS00678">
    <property type="entry name" value="WD_REPEATS_1"/>
    <property type="match status" value="1"/>
</dbReference>
<accession>A0A146K6R8</accession>
<dbReference type="SMART" id="SM00320">
    <property type="entry name" value="WD40"/>
    <property type="match status" value="3"/>
</dbReference>
<dbReference type="Pfam" id="PF00400">
    <property type="entry name" value="WD40"/>
    <property type="match status" value="1"/>
</dbReference>
<organism evidence="5">
    <name type="scientific">Trepomonas sp. PC1</name>
    <dbReference type="NCBI Taxonomy" id="1076344"/>
    <lineage>
        <taxon>Eukaryota</taxon>
        <taxon>Metamonada</taxon>
        <taxon>Diplomonadida</taxon>
        <taxon>Hexamitidae</taxon>
        <taxon>Hexamitinae</taxon>
        <taxon>Trepomonas</taxon>
    </lineage>
</organism>
<evidence type="ECO:0000256" key="1">
    <source>
        <dbReference type="ARBA" id="ARBA00022574"/>
    </source>
</evidence>
<evidence type="ECO:0000256" key="3">
    <source>
        <dbReference type="PROSITE-ProRule" id="PRU00221"/>
    </source>
</evidence>
<protein>
    <submittedName>
        <fullName evidence="5">Uncharacterized protein</fullName>
    </submittedName>
</protein>
<evidence type="ECO:0000313" key="5">
    <source>
        <dbReference type="EMBL" id="JAP92513.1"/>
    </source>
</evidence>
<dbReference type="PROSITE" id="PS50082">
    <property type="entry name" value="WD_REPEATS_2"/>
    <property type="match status" value="1"/>
</dbReference>
<dbReference type="AlphaFoldDB" id="A0A146K6R8"/>
<reference evidence="5" key="1">
    <citation type="submission" date="2015-07" db="EMBL/GenBank/DDBJ databases">
        <title>Adaptation to a free-living lifestyle via gene acquisitions in the diplomonad Trepomonas sp. PC1.</title>
        <authorList>
            <person name="Xu F."/>
            <person name="Jerlstrom-Hultqvist J."/>
            <person name="Kolisko M."/>
            <person name="Simpson A.G.B."/>
            <person name="Roger A.J."/>
            <person name="Svard S.G."/>
            <person name="Andersson J.O."/>
        </authorList>
    </citation>
    <scope>NUCLEOTIDE SEQUENCE</scope>
    <source>
        <strain evidence="5">PC1</strain>
    </source>
</reference>
<dbReference type="SUPFAM" id="SSF50978">
    <property type="entry name" value="WD40 repeat-like"/>
    <property type="match status" value="1"/>
</dbReference>
<evidence type="ECO:0000256" key="4">
    <source>
        <dbReference type="SAM" id="MobiDB-lite"/>
    </source>
</evidence>
<feature type="region of interest" description="Disordered" evidence="4">
    <location>
        <begin position="356"/>
        <end position="389"/>
    </location>
</feature>
<dbReference type="InterPro" id="IPR036322">
    <property type="entry name" value="WD40_repeat_dom_sf"/>
</dbReference>
<name>A0A146K6R8_9EUKA</name>
<dbReference type="EMBL" id="GDID01004093">
    <property type="protein sequence ID" value="JAP92513.1"/>
    <property type="molecule type" value="Transcribed_RNA"/>
</dbReference>
<dbReference type="PROSITE" id="PS50294">
    <property type="entry name" value="WD_REPEATS_REGION"/>
    <property type="match status" value="1"/>
</dbReference>
<dbReference type="Gene3D" id="2.130.10.10">
    <property type="entry name" value="YVTN repeat-like/Quinoprotein amine dehydrogenase"/>
    <property type="match status" value="1"/>
</dbReference>
<feature type="non-terminal residue" evidence="5">
    <location>
        <position position="1"/>
    </location>
</feature>
<dbReference type="InterPro" id="IPR001680">
    <property type="entry name" value="WD40_rpt"/>
</dbReference>
<keyword evidence="1 3" id="KW-0853">WD repeat</keyword>
<dbReference type="InterPro" id="IPR015943">
    <property type="entry name" value="WD40/YVTN_repeat-like_dom_sf"/>
</dbReference>
<evidence type="ECO:0000256" key="2">
    <source>
        <dbReference type="ARBA" id="ARBA00022737"/>
    </source>
</evidence>
<gene>
    <name evidence="5" type="ORF">TPC1_15515</name>
</gene>
<dbReference type="GO" id="GO:0032040">
    <property type="term" value="C:small-subunit processome"/>
    <property type="evidence" value="ECO:0007669"/>
    <property type="project" value="TreeGrafter"/>
</dbReference>